<feature type="region of interest" description="Disordered" evidence="2">
    <location>
        <begin position="458"/>
        <end position="518"/>
    </location>
</feature>
<reference evidence="3 4" key="1">
    <citation type="submission" date="2019-02" db="EMBL/GenBank/DDBJ databases">
        <title>Deep-cultivation of Planctomycetes and their phenomic and genomic characterization uncovers novel biology.</title>
        <authorList>
            <person name="Wiegand S."/>
            <person name="Jogler M."/>
            <person name="Boedeker C."/>
            <person name="Pinto D."/>
            <person name="Vollmers J."/>
            <person name="Rivas-Marin E."/>
            <person name="Kohn T."/>
            <person name="Peeters S.H."/>
            <person name="Heuer A."/>
            <person name="Rast P."/>
            <person name="Oberbeckmann S."/>
            <person name="Bunk B."/>
            <person name="Jeske O."/>
            <person name="Meyerdierks A."/>
            <person name="Storesund J.E."/>
            <person name="Kallscheuer N."/>
            <person name="Luecker S."/>
            <person name="Lage O.M."/>
            <person name="Pohl T."/>
            <person name="Merkel B.J."/>
            <person name="Hornburger P."/>
            <person name="Mueller R.-W."/>
            <person name="Bruemmer F."/>
            <person name="Labrenz M."/>
            <person name="Spormann A.M."/>
            <person name="Op den Camp H."/>
            <person name="Overmann J."/>
            <person name="Amann R."/>
            <person name="Jetten M.S.M."/>
            <person name="Mascher T."/>
            <person name="Medema M.H."/>
            <person name="Devos D.P."/>
            <person name="Kaster A.-K."/>
            <person name="Ovreas L."/>
            <person name="Rohde M."/>
            <person name="Galperin M.Y."/>
            <person name="Jogler C."/>
        </authorList>
    </citation>
    <scope>NUCLEOTIDE SEQUENCE [LARGE SCALE GENOMIC DNA]</scope>
    <source>
        <strain evidence="3 4">FF011L</strain>
    </source>
</reference>
<feature type="compositionally biased region" description="Basic residues" evidence="2">
    <location>
        <begin position="464"/>
        <end position="476"/>
    </location>
</feature>
<dbReference type="KEGG" id="rml:FF011L_53990"/>
<sequence>MTLSGSDVHHYLIRAHQRVVGDLQSERMDLQTQDAQLTRLARDRGETLASLAQFYLAELTAESVAGTWREIREDVGQILLRKQEHQQRAGDVLAEQQNEQLRWEALLENVDARLEDLLEQQQVLSRQLADELAADPQFASLSDRAATAEAALEQAEGRLSEVQQDAAQKLPAYEKSHLFQYLYDRGLGTPAYAGKGFTRRMDRWVGKLIGYREARQGYDFLTTTPQRMQEIVQEDREAVDTVLEELESQRDQRAESLGLTAVSAELEKVRAERVGVIEGLDSVRLKLDAVRSELTELEDTRGPYYREAVDLFRSVLEKTDMRTLAGRADQTPEVSDDQIVARLQGVEAELENAGDEVSDRHQRVTRLEQQAQELGRLLQQYRAAGYESSRSQFRMTFDITGALEAFRRGDTSADSIWVDLRRAQVFGPSVMEQVSQVAAHPLTQVLIHAMASAAGSALSEHARRAGSRRVSHHGSRSRTFGNSTSRPASRSSSSRAPQSRPSQSRPSGGGAFRTRDYL</sequence>
<keyword evidence="4" id="KW-1185">Reference proteome</keyword>
<evidence type="ECO:0008006" key="5">
    <source>
        <dbReference type="Google" id="ProtNLM"/>
    </source>
</evidence>
<dbReference type="OrthoDB" id="274366at2"/>
<name>A0A517MP86_9BACT</name>
<keyword evidence="1" id="KW-0175">Coiled coil</keyword>
<protein>
    <recommendedName>
        <fullName evidence="5">Chromosome partition protein Smc</fullName>
    </recommendedName>
</protein>
<gene>
    <name evidence="3" type="ORF">FF011L_53990</name>
</gene>
<accession>A0A517MP86</accession>
<dbReference type="Proteomes" id="UP000320672">
    <property type="component" value="Chromosome"/>
</dbReference>
<evidence type="ECO:0000256" key="2">
    <source>
        <dbReference type="SAM" id="MobiDB-lite"/>
    </source>
</evidence>
<evidence type="ECO:0000313" key="4">
    <source>
        <dbReference type="Proteomes" id="UP000320672"/>
    </source>
</evidence>
<evidence type="ECO:0000256" key="1">
    <source>
        <dbReference type="SAM" id="Coils"/>
    </source>
</evidence>
<dbReference type="AlphaFoldDB" id="A0A517MP86"/>
<feature type="coiled-coil region" evidence="1">
    <location>
        <begin position="107"/>
        <end position="165"/>
    </location>
</feature>
<dbReference type="EMBL" id="CP036262">
    <property type="protein sequence ID" value="QDS96587.1"/>
    <property type="molecule type" value="Genomic_DNA"/>
</dbReference>
<proteinExistence type="predicted"/>
<feature type="compositionally biased region" description="Low complexity" evidence="2">
    <location>
        <begin position="485"/>
        <end position="506"/>
    </location>
</feature>
<organism evidence="3 4">
    <name type="scientific">Roseimaritima multifibrata</name>
    <dbReference type="NCBI Taxonomy" id="1930274"/>
    <lineage>
        <taxon>Bacteria</taxon>
        <taxon>Pseudomonadati</taxon>
        <taxon>Planctomycetota</taxon>
        <taxon>Planctomycetia</taxon>
        <taxon>Pirellulales</taxon>
        <taxon>Pirellulaceae</taxon>
        <taxon>Roseimaritima</taxon>
    </lineage>
</organism>
<dbReference type="RefSeq" id="WP_145354708.1">
    <property type="nucleotide sequence ID" value="NZ_CP036262.1"/>
</dbReference>
<evidence type="ECO:0000313" key="3">
    <source>
        <dbReference type="EMBL" id="QDS96587.1"/>
    </source>
</evidence>